<keyword evidence="2" id="KW-0813">Transport</keyword>
<feature type="transmembrane region" description="Helical" evidence="7">
    <location>
        <begin position="306"/>
        <end position="323"/>
    </location>
</feature>
<feature type="transmembrane region" description="Helical" evidence="7">
    <location>
        <begin position="231"/>
        <end position="254"/>
    </location>
</feature>
<feature type="transmembrane region" description="Helical" evidence="7">
    <location>
        <begin position="84"/>
        <end position="105"/>
    </location>
</feature>
<feature type="transmembrane region" description="Helical" evidence="7">
    <location>
        <begin position="146"/>
        <end position="165"/>
    </location>
</feature>
<keyword evidence="4 7" id="KW-1133">Transmembrane helix</keyword>
<comment type="subcellular location">
    <subcellularLocation>
        <location evidence="1">Membrane</location>
        <topology evidence="1">Multi-pass membrane protein</topology>
    </subcellularLocation>
</comment>
<comment type="similarity">
    <text evidence="6">Belongs to the major facilitator superfamily. Spinster (TC 2.A.1.49) family.</text>
</comment>
<feature type="transmembrane region" description="Helical" evidence="7">
    <location>
        <begin position="177"/>
        <end position="197"/>
    </location>
</feature>
<keyword evidence="5 7" id="KW-0472">Membrane</keyword>
<evidence type="ECO:0000313" key="11">
    <source>
        <dbReference type="Proteomes" id="UP000332933"/>
    </source>
</evidence>
<evidence type="ECO:0000256" key="5">
    <source>
        <dbReference type="ARBA" id="ARBA00023136"/>
    </source>
</evidence>
<feature type="transmembrane region" description="Helical" evidence="7">
    <location>
        <begin position="329"/>
        <end position="355"/>
    </location>
</feature>
<dbReference type="Pfam" id="PF07690">
    <property type="entry name" value="MFS_1"/>
    <property type="match status" value="1"/>
</dbReference>
<dbReference type="EMBL" id="VJMH01007412">
    <property type="protein sequence ID" value="KAF0683343.1"/>
    <property type="molecule type" value="Genomic_DNA"/>
</dbReference>
<dbReference type="GO" id="GO:0022857">
    <property type="term" value="F:transmembrane transporter activity"/>
    <property type="evidence" value="ECO:0007669"/>
    <property type="project" value="InterPro"/>
</dbReference>
<protein>
    <submittedName>
        <fullName evidence="10">Aste57867_24599 protein</fullName>
    </submittedName>
</protein>
<reference evidence="9" key="2">
    <citation type="submission" date="2019-06" db="EMBL/GenBank/DDBJ databases">
        <title>Genomics analysis of Aphanomyces spp. identifies a new class of oomycete effector associated with host adaptation.</title>
        <authorList>
            <person name="Gaulin E."/>
        </authorList>
    </citation>
    <scope>NUCLEOTIDE SEQUENCE</scope>
    <source>
        <strain evidence="9">CBS 578.67</strain>
    </source>
</reference>
<evidence type="ECO:0000256" key="7">
    <source>
        <dbReference type="SAM" id="Phobius"/>
    </source>
</evidence>
<dbReference type="PROSITE" id="PS50850">
    <property type="entry name" value="MFS"/>
    <property type="match status" value="1"/>
</dbReference>
<dbReference type="EMBL" id="CAADRA010007438">
    <property type="protein sequence ID" value="VFU01237.1"/>
    <property type="molecule type" value="Genomic_DNA"/>
</dbReference>
<name>A0A485LRW6_9STRA</name>
<dbReference type="AlphaFoldDB" id="A0A485LRW6"/>
<feature type="transmembrane region" description="Helical" evidence="7">
    <location>
        <begin position="54"/>
        <end position="77"/>
    </location>
</feature>
<sequence>MPRTQCLTARTICVLFCMANVLSYTFRSLVPASPVELSAFIQRTLVIPPSRVSFYFGLLESVFIITFSISIVVFGYLSKTMRPFRLLAIGLILWVAAALLCGLAAPANNFYVLLLGRFLSGVGDSSIFAMATPFIERHASPDRKNLWMALFYGAIPIGTSLSYFLGSLVTRTLGWQWTFYIVAGLMTPLAFLSLFCVPDDWNVPLASDSTSSFVTDICTVLQSPVFLTSSLGGAAFAFTFISCATFAPAILIGAQTFPAAWSATIFGLCILVSGVVGSILGGLGLKHACSAKPDDDNHRLLMASRLQLVLVAMAIPFGLVSAWCLHAPILFVGALSLGLVFTFATMNATTVTILLSVPPALQGLAVGLFSNVVHWAGDVPAPVVIGAIKDWYAPGCGSVMGADGVAQVDPACFSTSNQFGLKMTLFWIMVWLAWAMLCWFATWQCTRRQSLLTAKDATDYAQVHENGVPPV</sequence>
<dbReference type="InterPro" id="IPR044770">
    <property type="entry name" value="MFS_spinster-like"/>
</dbReference>
<evidence type="ECO:0000259" key="8">
    <source>
        <dbReference type="PROSITE" id="PS50850"/>
    </source>
</evidence>
<feature type="domain" description="Major facilitator superfamily (MFS) profile" evidence="8">
    <location>
        <begin position="12"/>
        <end position="447"/>
    </location>
</feature>
<feature type="transmembrane region" description="Helical" evidence="7">
    <location>
        <begin position="7"/>
        <end position="26"/>
    </location>
</feature>
<dbReference type="GO" id="GO:0016020">
    <property type="term" value="C:membrane"/>
    <property type="evidence" value="ECO:0007669"/>
    <property type="project" value="UniProtKB-SubCell"/>
</dbReference>
<reference evidence="10 11" key="1">
    <citation type="submission" date="2019-03" db="EMBL/GenBank/DDBJ databases">
        <authorList>
            <person name="Gaulin E."/>
            <person name="Dumas B."/>
        </authorList>
    </citation>
    <scope>NUCLEOTIDE SEQUENCE [LARGE SCALE GENOMIC DNA]</scope>
    <source>
        <strain evidence="10">CBS 568.67</strain>
    </source>
</reference>
<dbReference type="PANTHER" id="PTHR23505:SF79">
    <property type="entry name" value="PROTEIN SPINSTER"/>
    <property type="match status" value="1"/>
</dbReference>
<evidence type="ECO:0000313" key="10">
    <source>
        <dbReference type="EMBL" id="VFU01237.1"/>
    </source>
</evidence>
<accession>A0A485LRW6</accession>
<dbReference type="InterPro" id="IPR036259">
    <property type="entry name" value="MFS_trans_sf"/>
</dbReference>
<keyword evidence="3 7" id="KW-0812">Transmembrane</keyword>
<evidence type="ECO:0000256" key="1">
    <source>
        <dbReference type="ARBA" id="ARBA00004141"/>
    </source>
</evidence>
<evidence type="ECO:0000313" key="9">
    <source>
        <dbReference type="EMBL" id="KAF0683343.1"/>
    </source>
</evidence>
<feature type="transmembrane region" description="Helical" evidence="7">
    <location>
        <begin position="260"/>
        <end position="285"/>
    </location>
</feature>
<dbReference type="InterPro" id="IPR011701">
    <property type="entry name" value="MFS"/>
</dbReference>
<evidence type="ECO:0000256" key="6">
    <source>
        <dbReference type="ARBA" id="ARBA00024338"/>
    </source>
</evidence>
<dbReference type="Proteomes" id="UP000332933">
    <property type="component" value="Unassembled WGS sequence"/>
</dbReference>
<dbReference type="PANTHER" id="PTHR23505">
    <property type="entry name" value="SPINSTER"/>
    <property type="match status" value="1"/>
</dbReference>
<dbReference type="SUPFAM" id="SSF103473">
    <property type="entry name" value="MFS general substrate transporter"/>
    <property type="match status" value="1"/>
</dbReference>
<proteinExistence type="inferred from homology"/>
<organism evidence="10 11">
    <name type="scientific">Aphanomyces stellatus</name>
    <dbReference type="NCBI Taxonomy" id="120398"/>
    <lineage>
        <taxon>Eukaryota</taxon>
        <taxon>Sar</taxon>
        <taxon>Stramenopiles</taxon>
        <taxon>Oomycota</taxon>
        <taxon>Saprolegniomycetes</taxon>
        <taxon>Saprolegniales</taxon>
        <taxon>Verrucalvaceae</taxon>
        <taxon>Aphanomyces</taxon>
    </lineage>
</organism>
<feature type="transmembrane region" description="Helical" evidence="7">
    <location>
        <begin position="424"/>
        <end position="443"/>
    </location>
</feature>
<evidence type="ECO:0000256" key="3">
    <source>
        <dbReference type="ARBA" id="ARBA00022692"/>
    </source>
</evidence>
<dbReference type="InterPro" id="IPR020846">
    <property type="entry name" value="MFS_dom"/>
</dbReference>
<evidence type="ECO:0000256" key="4">
    <source>
        <dbReference type="ARBA" id="ARBA00022989"/>
    </source>
</evidence>
<keyword evidence="11" id="KW-1185">Reference proteome</keyword>
<gene>
    <name evidence="10" type="primary">Aste57867_24599</name>
    <name evidence="9" type="ORF">As57867_024521</name>
    <name evidence="10" type="ORF">ASTE57867_24599</name>
</gene>
<evidence type="ECO:0000256" key="2">
    <source>
        <dbReference type="ARBA" id="ARBA00022448"/>
    </source>
</evidence>
<dbReference type="Gene3D" id="1.20.1250.20">
    <property type="entry name" value="MFS general substrate transporter like domains"/>
    <property type="match status" value="1"/>
</dbReference>
<dbReference type="OrthoDB" id="64457at2759"/>